<protein>
    <recommendedName>
        <fullName evidence="9">C2H2-type domain-containing protein</fullName>
    </recommendedName>
</protein>
<evidence type="ECO:0000256" key="6">
    <source>
        <dbReference type="ARBA" id="ARBA00023242"/>
    </source>
</evidence>
<feature type="region of interest" description="Disordered" evidence="8">
    <location>
        <begin position="766"/>
        <end position="876"/>
    </location>
</feature>
<dbReference type="PROSITE" id="PS00028">
    <property type="entry name" value="ZINC_FINGER_C2H2_1"/>
    <property type="match status" value="3"/>
</dbReference>
<feature type="region of interest" description="Disordered" evidence="8">
    <location>
        <begin position="29"/>
        <end position="48"/>
    </location>
</feature>
<feature type="domain" description="C2H2-type" evidence="9">
    <location>
        <begin position="1002"/>
        <end position="1030"/>
    </location>
</feature>
<dbReference type="EMBL" id="JAWJWF010000054">
    <property type="protein sequence ID" value="KAK6616878.1"/>
    <property type="molecule type" value="Genomic_DNA"/>
</dbReference>
<dbReference type="PANTHER" id="PTHR10032">
    <property type="entry name" value="ZINC FINGER PROTEIN WITH KRAB AND SCAN DOMAINS"/>
    <property type="match status" value="1"/>
</dbReference>
<feature type="compositionally biased region" description="Gly residues" evidence="8">
    <location>
        <begin position="435"/>
        <end position="449"/>
    </location>
</feature>
<dbReference type="InterPro" id="IPR036236">
    <property type="entry name" value="Znf_C2H2_sf"/>
</dbReference>
<feature type="compositionally biased region" description="Low complexity" evidence="8">
    <location>
        <begin position="692"/>
        <end position="705"/>
    </location>
</feature>
<organism evidence="10 11">
    <name type="scientific">Polyplax serrata</name>
    <name type="common">Common mouse louse</name>
    <dbReference type="NCBI Taxonomy" id="468196"/>
    <lineage>
        <taxon>Eukaryota</taxon>
        <taxon>Metazoa</taxon>
        <taxon>Ecdysozoa</taxon>
        <taxon>Arthropoda</taxon>
        <taxon>Hexapoda</taxon>
        <taxon>Insecta</taxon>
        <taxon>Pterygota</taxon>
        <taxon>Neoptera</taxon>
        <taxon>Paraneoptera</taxon>
        <taxon>Psocodea</taxon>
        <taxon>Troctomorpha</taxon>
        <taxon>Phthiraptera</taxon>
        <taxon>Anoplura</taxon>
        <taxon>Polyplacidae</taxon>
        <taxon>Polyplax</taxon>
    </lineage>
</organism>
<dbReference type="Pfam" id="PF00096">
    <property type="entry name" value="zf-C2H2"/>
    <property type="match status" value="1"/>
</dbReference>
<keyword evidence="6" id="KW-0539">Nucleus</keyword>
<sequence length="1104" mass="120797">MQFLATRKSPFKYFTWSFVNLSGLTCPTRDDTNNRQVRNEHNQDNSKAERCYENGTFNLTDDANSKKPIPPRRFISSILGGDVPYGSRGHVLTRAERKEYLPLVEETGKTDFQTQKNKEDVPLGVVKHEKGLEKEEEDEMSKMTPALRCQQVSVIQRTPQAKLSPIKTEKVDVDKEAMETDSIPEQEAPIDYHVPKKLSPPLRVIKKYDIKILIPILKKLIIEKYKKLSKNCVGADLKLSEEELLRFLERFHGIQKYFVPGSVLTNSFLDHKRRFIKSGLRKDVAGNAASKLPGLFNNDRLNRRYFEQKNIKELAFLSRKPSGGVFYGTERAQPNYISERDGYLSSAERKRSNSSNFAVETGTCSAFPVRRNGSCGAIMTAAAGHGRTSAAGGGGSGNSGNSSGGGGNGVSYNGGGGGDSSGGLSGCSGGSLGGSLNPGGGGLNPGGPNKGNYGPSSPPTGSLPPFYESLKNGFPGQYLGNSYAVNSLGGPTLPMDCDTGQEILQEMAAYALPASNYDISDSMMVDLATGTVVDPLQFTATLTFASPADHNALLETLSDAADLFLQRLPSDDELNQVTNMDANNLLSSDQDLITQRLGLLNTELKIEPDEILSQKMNNKLDMNAVKLANELAILNENDNKLNCNLNDLLKSGRMSDIRQSYGSTGESLLEDDSLSPMGPDMSPIGSIGSNGEVNVPSPVEPSVNPFPEHCSNNVLGSFPRSYESSRNYPNQPPQFAKSSVFGNNEEYDSESHMQQLQIQVQLQQSNPSINNNTNSNSNSNNNNNNNNNTNNNNSNNNNNNKSNNNNGTNNSGSAHSMLSPGISFNNGNLESPPMSITSPGGSIDHNGIDGSLSSPGSVNGRRDSAGSCSDPASIVPPGLQVRTATIQSRLGLTGDVHIEFVNGGHGIKNPLANHDHIPGPGRGHLEDKQKSSKIAITKKENGETKFSCRVCSKSFSLQRLLNRHMKCHSDVKRYLCTFCGKGFNDTFDLKRHTRTHTGVRPYKCNLCEKSFTQRCSLESHCLKVHGVQHQYAYKERRTKMYVCEECGHTTNEPEVHYLHLKDRHPYSPALLKFYDKRHFKFTNSNFANMLLQACQNRPELKATS</sequence>
<gene>
    <name evidence="10" type="ORF">RUM44_005316</name>
</gene>
<evidence type="ECO:0000256" key="5">
    <source>
        <dbReference type="ARBA" id="ARBA00022833"/>
    </source>
</evidence>
<proteinExistence type="predicted"/>
<feature type="domain" description="C2H2-type" evidence="9">
    <location>
        <begin position="974"/>
        <end position="1001"/>
    </location>
</feature>
<dbReference type="InterPro" id="IPR027756">
    <property type="entry name" value="Ovo-like"/>
</dbReference>
<dbReference type="SUPFAM" id="SSF57667">
    <property type="entry name" value="beta-beta-alpha zinc fingers"/>
    <property type="match status" value="2"/>
</dbReference>
<comment type="subcellular location">
    <subcellularLocation>
        <location evidence="1">Nucleus</location>
    </subcellularLocation>
</comment>
<feature type="domain" description="C2H2-type" evidence="9">
    <location>
        <begin position="946"/>
        <end position="973"/>
    </location>
</feature>
<feature type="compositionally biased region" description="Low complexity" evidence="8">
    <location>
        <begin position="766"/>
        <end position="811"/>
    </location>
</feature>
<evidence type="ECO:0000256" key="2">
    <source>
        <dbReference type="ARBA" id="ARBA00022723"/>
    </source>
</evidence>
<keyword evidence="3" id="KW-0677">Repeat</keyword>
<reference evidence="10 11" key="1">
    <citation type="submission" date="2023-09" db="EMBL/GenBank/DDBJ databases">
        <title>Genomes of two closely related lineages of the louse Polyplax serrata with different host specificities.</title>
        <authorList>
            <person name="Martinu J."/>
            <person name="Tarabai H."/>
            <person name="Stefka J."/>
            <person name="Hypsa V."/>
        </authorList>
    </citation>
    <scope>NUCLEOTIDE SEQUENCE [LARGE SCALE GENOMIC DNA]</scope>
    <source>
        <strain evidence="10">98ZLc_SE</strain>
    </source>
</reference>
<evidence type="ECO:0000256" key="8">
    <source>
        <dbReference type="SAM" id="MobiDB-lite"/>
    </source>
</evidence>
<dbReference type="Gene3D" id="3.30.160.60">
    <property type="entry name" value="Classic Zinc Finger"/>
    <property type="match status" value="3"/>
</dbReference>
<name>A0ABR1AD76_POLSC</name>
<evidence type="ECO:0000313" key="11">
    <source>
        <dbReference type="Proteomes" id="UP001359485"/>
    </source>
</evidence>
<evidence type="ECO:0000256" key="3">
    <source>
        <dbReference type="ARBA" id="ARBA00022737"/>
    </source>
</evidence>
<dbReference type="InterPro" id="IPR013087">
    <property type="entry name" value="Znf_C2H2_type"/>
</dbReference>
<dbReference type="Proteomes" id="UP001359485">
    <property type="component" value="Unassembled WGS sequence"/>
</dbReference>
<evidence type="ECO:0000256" key="1">
    <source>
        <dbReference type="ARBA" id="ARBA00004123"/>
    </source>
</evidence>
<evidence type="ECO:0000256" key="7">
    <source>
        <dbReference type="PROSITE-ProRule" id="PRU00042"/>
    </source>
</evidence>
<keyword evidence="11" id="KW-1185">Reference proteome</keyword>
<feature type="region of interest" description="Disordered" evidence="8">
    <location>
        <begin position="660"/>
        <end position="740"/>
    </location>
</feature>
<feature type="compositionally biased region" description="Polar residues" evidence="8">
    <location>
        <begin position="812"/>
        <end position="840"/>
    </location>
</feature>
<keyword evidence="4 7" id="KW-0863">Zinc-finger</keyword>
<evidence type="ECO:0000313" key="10">
    <source>
        <dbReference type="EMBL" id="KAK6616878.1"/>
    </source>
</evidence>
<keyword evidence="2" id="KW-0479">Metal-binding</keyword>
<evidence type="ECO:0000256" key="4">
    <source>
        <dbReference type="ARBA" id="ARBA00022771"/>
    </source>
</evidence>
<dbReference type="PANTHER" id="PTHR10032:SF271">
    <property type="entry name" value="RH12261P-RELATED"/>
    <property type="match status" value="1"/>
</dbReference>
<comment type="caution">
    <text evidence="10">The sequence shown here is derived from an EMBL/GenBank/DDBJ whole genome shotgun (WGS) entry which is preliminary data.</text>
</comment>
<accession>A0ABR1AD76</accession>
<evidence type="ECO:0000259" key="9">
    <source>
        <dbReference type="PROSITE" id="PS50157"/>
    </source>
</evidence>
<dbReference type="PROSITE" id="PS50157">
    <property type="entry name" value="ZINC_FINGER_C2H2_2"/>
    <property type="match status" value="3"/>
</dbReference>
<feature type="region of interest" description="Disordered" evidence="8">
    <location>
        <begin position="435"/>
        <end position="467"/>
    </location>
</feature>
<dbReference type="SMART" id="SM00355">
    <property type="entry name" value="ZnF_C2H2"/>
    <property type="match status" value="4"/>
</dbReference>
<keyword evidence="5" id="KW-0862">Zinc</keyword>